<dbReference type="Pfam" id="PF12799">
    <property type="entry name" value="LRR_4"/>
    <property type="match status" value="2"/>
</dbReference>
<sequence>MRRFVVLALFLMAQVVLLAGQSTTRPDVIVVHPANNSVVVGTILVLIAVDQNVDAVKVEIYVDEIKVEEDSSAPYEYSWNTDTLERGSVHSIQAKVYDKAGNVRTSPTVSVSVGDPKQPVTFVDLNLEKAVRNALKISSDQPITRADMARLTSLSVRNKSIQDLSGLECAINLKELRLNNNQISDLCPLSTLTNLKWLYMDYNQISDILPLANLFNLHTLSLSNNHVSDIQSLANLVNMEWLDLSNNQIGDISPLTNLTNLKWLILNNNQISDIGALVRNTGLGKGELVELRNNLLDLSPGSDDVQNIETLRSRGVIVQY</sequence>
<dbReference type="Proteomes" id="UP000077469">
    <property type="component" value="Chromosome"/>
</dbReference>
<dbReference type="InterPro" id="IPR013783">
    <property type="entry name" value="Ig-like_fold"/>
</dbReference>
<keyword evidence="3" id="KW-0732">Signal</keyword>
<evidence type="ECO:0008006" key="6">
    <source>
        <dbReference type="Google" id="ProtNLM"/>
    </source>
</evidence>
<dbReference type="InterPro" id="IPR003591">
    <property type="entry name" value="Leu-rich_rpt_typical-subtyp"/>
</dbReference>
<evidence type="ECO:0000256" key="1">
    <source>
        <dbReference type="ARBA" id="ARBA00022614"/>
    </source>
</evidence>
<dbReference type="AlphaFoldDB" id="A0A0X1KU26"/>
<gene>
    <name evidence="4" type="ORF">AJ81_05950</name>
</gene>
<dbReference type="Gene3D" id="3.80.10.10">
    <property type="entry name" value="Ribonuclease Inhibitor"/>
    <property type="match status" value="1"/>
</dbReference>
<dbReference type="InterPro" id="IPR032675">
    <property type="entry name" value="LRR_dom_sf"/>
</dbReference>
<evidence type="ECO:0000313" key="4">
    <source>
        <dbReference type="EMBL" id="AJC74774.1"/>
    </source>
</evidence>
<feature type="signal peptide" evidence="3">
    <location>
        <begin position="1"/>
        <end position="18"/>
    </location>
</feature>
<evidence type="ECO:0000256" key="2">
    <source>
        <dbReference type="ARBA" id="ARBA00022737"/>
    </source>
</evidence>
<proteinExistence type="predicted"/>
<reference evidence="4 5" key="1">
    <citation type="submission" date="2014-01" db="EMBL/GenBank/DDBJ databases">
        <title>Genome sequencing of Thermotog hypogea.</title>
        <authorList>
            <person name="Zhang X."/>
            <person name="Alvare G."/>
            <person name="Fristensky B."/>
            <person name="Chen L."/>
            <person name="Suen T."/>
            <person name="Chen Q."/>
            <person name="Ma K."/>
        </authorList>
    </citation>
    <scope>NUCLEOTIDE SEQUENCE [LARGE SCALE GENOMIC DNA]</scope>
    <source>
        <strain evidence="4 5">DSM 11164</strain>
    </source>
</reference>
<dbReference type="Pfam" id="PF17957">
    <property type="entry name" value="Big_7"/>
    <property type="match status" value="1"/>
</dbReference>
<dbReference type="PANTHER" id="PTHR46652">
    <property type="entry name" value="LEUCINE-RICH REPEAT AND IQ DOMAIN-CONTAINING PROTEIN 1-RELATED"/>
    <property type="match status" value="1"/>
</dbReference>
<dbReference type="PATRIC" id="fig|1123384.7.peg.1192"/>
<protein>
    <recommendedName>
        <fullName evidence="6">Internalin</fullName>
    </recommendedName>
</protein>
<dbReference type="InterPro" id="IPR001611">
    <property type="entry name" value="Leu-rich_rpt"/>
</dbReference>
<organism evidence="4 5">
    <name type="scientific">Pseudothermotoga hypogea DSM 11164 = NBRC 106472</name>
    <dbReference type="NCBI Taxonomy" id="1123384"/>
    <lineage>
        <taxon>Bacteria</taxon>
        <taxon>Thermotogati</taxon>
        <taxon>Thermotogota</taxon>
        <taxon>Thermotogae</taxon>
        <taxon>Thermotogales</taxon>
        <taxon>Thermotogaceae</taxon>
        <taxon>Pseudothermotoga</taxon>
    </lineage>
</organism>
<dbReference type="PaxDb" id="1123384-AJ81_05950"/>
<dbReference type="PANTHER" id="PTHR46652:SF3">
    <property type="entry name" value="LEUCINE-RICH REPEAT-CONTAINING PROTEIN 9"/>
    <property type="match status" value="1"/>
</dbReference>
<evidence type="ECO:0000256" key="3">
    <source>
        <dbReference type="SAM" id="SignalP"/>
    </source>
</evidence>
<evidence type="ECO:0000313" key="5">
    <source>
        <dbReference type="Proteomes" id="UP000077469"/>
    </source>
</evidence>
<dbReference type="RefSeq" id="WP_051368716.1">
    <property type="nucleotide sequence ID" value="NC_022795.1"/>
</dbReference>
<keyword evidence="5" id="KW-1185">Reference proteome</keyword>
<accession>A0A0X1KU26</accession>
<keyword evidence="1" id="KW-0433">Leucine-rich repeat</keyword>
<dbReference type="SMART" id="SM00365">
    <property type="entry name" value="LRR_SD22"/>
    <property type="match status" value="5"/>
</dbReference>
<keyword evidence="2" id="KW-0677">Repeat</keyword>
<dbReference type="Gene3D" id="2.60.40.10">
    <property type="entry name" value="Immunoglobulins"/>
    <property type="match status" value="1"/>
</dbReference>
<dbReference type="EMBL" id="CP007141">
    <property type="protein sequence ID" value="AJC74774.1"/>
    <property type="molecule type" value="Genomic_DNA"/>
</dbReference>
<dbReference type="InterPro" id="IPR025875">
    <property type="entry name" value="Leu-rich_rpt_4"/>
</dbReference>
<dbReference type="InterPro" id="IPR050836">
    <property type="entry name" value="SDS22/Internalin_LRR"/>
</dbReference>
<dbReference type="STRING" id="1123384.AJ81_05950"/>
<dbReference type="SMART" id="SM00369">
    <property type="entry name" value="LRR_TYP"/>
    <property type="match status" value="4"/>
</dbReference>
<dbReference type="PROSITE" id="PS51450">
    <property type="entry name" value="LRR"/>
    <property type="match status" value="5"/>
</dbReference>
<dbReference type="SUPFAM" id="SSF52058">
    <property type="entry name" value="L domain-like"/>
    <property type="match status" value="1"/>
</dbReference>
<feature type="chain" id="PRO_5006945792" description="Internalin" evidence="3">
    <location>
        <begin position="19"/>
        <end position="320"/>
    </location>
</feature>
<name>A0A0X1KU26_9THEM</name>
<dbReference type="KEGG" id="phy:AJ81_05950"/>